<feature type="compositionally biased region" description="Acidic residues" evidence="1">
    <location>
        <begin position="757"/>
        <end position="779"/>
    </location>
</feature>
<evidence type="ECO:0000259" key="3">
    <source>
        <dbReference type="PROSITE" id="PS51061"/>
    </source>
</evidence>
<dbReference type="SUPFAM" id="SSF82708">
    <property type="entry name" value="R3H domain"/>
    <property type="match status" value="1"/>
</dbReference>
<feature type="compositionally biased region" description="Acidic residues" evidence="1">
    <location>
        <begin position="912"/>
        <end position="944"/>
    </location>
</feature>
<dbReference type="PANTHER" id="PTHR14195">
    <property type="entry name" value="G PATCH DOMAIN CONTAINING PROTEIN 2"/>
    <property type="match status" value="1"/>
</dbReference>
<proteinExistence type="predicted"/>
<feature type="region of interest" description="Disordered" evidence="1">
    <location>
        <begin position="865"/>
        <end position="1014"/>
    </location>
</feature>
<dbReference type="Proteomes" id="UP001150217">
    <property type="component" value="Unassembled WGS sequence"/>
</dbReference>
<gene>
    <name evidence="4" type="ORF">C8R41DRAFT_834110</name>
</gene>
<evidence type="ECO:0008006" key="6">
    <source>
        <dbReference type="Google" id="ProtNLM"/>
    </source>
</evidence>
<dbReference type="PROSITE" id="PS51061">
    <property type="entry name" value="R3H"/>
    <property type="match status" value="1"/>
</dbReference>
<feature type="compositionally biased region" description="Gly residues" evidence="1">
    <location>
        <begin position="14"/>
        <end position="25"/>
    </location>
</feature>
<feature type="region of interest" description="Disordered" evidence="1">
    <location>
        <begin position="1"/>
        <end position="139"/>
    </location>
</feature>
<dbReference type="SMART" id="SM00393">
    <property type="entry name" value="R3H"/>
    <property type="match status" value="1"/>
</dbReference>
<feature type="compositionally biased region" description="Polar residues" evidence="1">
    <location>
        <begin position="96"/>
        <end position="105"/>
    </location>
</feature>
<dbReference type="InterPro" id="IPR036867">
    <property type="entry name" value="R3H_dom_sf"/>
</dbReference>
<dbReference type="InterPro" id="IPR051189">
    <property type="entry name" value="Splicing_assoc_domain"/>
</dbReference>
<feature type="domain" description="G-patch" evidence="2">
    <location>
        <begin position="1254"/>
        <end position="1298"/>
    </location>
</feature>
<evidence type="ECO:0000256" key="1">
    <source>
        <dbReference type="SAM" id="MobiDB-lite"/>
    </source>
</evidence>
<feature type="region of interest" description="Disordered" evidence="1">
    <location>
        <begin position="463"/>
        <end position="538"/>
    </location>
</feature>
<feature type="domain" description="R3H" evidence="3">
    <location>
        <begin position="1125"/>
        <end position="1189"/>
    </location>
</feature>
<feature type="compositionally biased region" description="Polar residues" evidence="1">
    <location>
        <begin position="478"/>
        <end position="496"/>
    </location>
</feature>
<sequence>MARGRGHNKYNSSRGGGSTRGGSTGGNSPRGRGYRGRARGGRGGGGGRGGYIGYKPSDDTDFVLQTYNNNYDTGRYSSAPSTPQSRGRGRGGGLGSNNSPQSINYQAKRKRGRGRGRGRDGYDSPRNDRGSNNSDAPLSLSLRPLLRPVVFVPATQNRFLFQAEEELIQPIVEDAGDEEQSHLPTADRVARLFSGTYQDPEVDDSNDATEGLEEIDFSDVGRFQQVMDNFASGAAAAVGKGDVEEIIEMEEGSTRSTNYFEEAESLLQEETTSSASVVESLDTVMAEPDGSNQFPRNVEMLASTSLSITTEDADAQLAQVSASIQSIAIRDEPRARQAEDMQDQKPAQQENATFFIDVSPSSPNPIQTPIITNRVDGPGLGVPSNSDDDGDIIVYVAPHPRQGRSTAPTPTPGFQSEIRTTSILTGLPIGTAVPAVGPAPTLDSITFTSFGSQSADRSGLPRLSIAHANDPSHENRDLTNNSNHTKPPVFTSNSPTPAKIKFRQRGQWAAKQGQRGGGAFSYSRHHSSSSFASRGADVSEAQLTNWRKSRQEQQRNWNSYANNANTNLYSYGNTHVNTNTTPYTKTNLYSPANPYANMDLYSPSNTYANANPYMNWSPSAYWGYEEDNTQSPKVDSTGLLGVLASAQARVQTRSGDELSPEGGEGKDEGGNGEGIGEAGGSQRVGRTKEEEGGGAEQSEGLWHPTGASLGAAEGMEIDPELDIDMETMKRFVEGMGPSGSRHVTMDDLEDERRMREEDEEKQNEGDEESEEDADEEEEEERNRSTDHGNVQVEGESIHVEAQVHQNVEAQIQESQVQEVRIFRDEQVPKDVLSLEQAQGSEEVPSQVQVPEDGQVQLQVQILDVESPMDVAKDEQPKVQIVDDDDKDRDDQDDDEVEQVLDLEERLLIAESEGSEIEIDSDSEDDEDVEDDDDGEDEDDDDDDDQSPRSSFQARLEHLRKRASSQTGATSAKSKGKAKAKTTLHDDSGSDDEDDRDRNRTWAEEDDDFTVHKQDIDENEDILIGQDKKSKKQVFQAVYNGDFEDVDMRKPARKAKDKHKDIPPDLVDLWKKDRAKKAIRKQEREHARLAAAADPLTEKQGGKKGRKAMLAAAKLDPTIVVLPNRVIDLTTLVQQIRRFIDNIGGPSSMSLPPANKQTRKDIHELAAVFNLKSFSKGNGDARYTTLTKTTMSGIRVDQKKVARIVRRGGGLADNAEFVGGADTWKKHAERGKAGKSMPKHREGDEVGKTAPKINNTNIGFKMLASMGWAEGDPIGQSGGLQNPLTAVIKNTKLGLGAMK</sequence>
<reference evidence="4" key="1">
    <citation type="submission" date="2022-08" db="EMBL/GenBank/DDBJ databases">
        <title>A Global Phylogenomic Analysis of the Shiitake Genus Lentinula.</title>
        <authorList>
            <consortium name="DOE Joint Genome Institute"/>
            <person name="Sierra-Patev S."/>
            <person name="Min B."/>
            <person name="Naranjo-Ortiz M."/>
            <person name="Looney B."/>
            <person name="Konkel Z."/>
            <person name="Slot J.C."/>
            <person name="Sakamoto Y."/>
            <person name="Steenwyk J.L."/>
            <person name="Rokas A."/>
            <person name="Carro J."/>
            <person name="Camarero S."/>
            <person name="Ferreira P."/>
            <person name="Molpeceres G."/>
            <person name="Ruiz-Duenas F.J."/>
            <person name="Serrano A."/>
            <person name="Henrissat B."/>
            <person name="Drula E."/>
            <person name="Hughes K.W."/>
            <person name="Mata J.L."/>
            <person name="Ishikawa N.K."/>
            <person name="Vargas-Isla R."/>
            <person name="Ushijima S."/>
            <person name="Smith C.A."/>
            <person name="Ahrendt S."/>
            <person name="Andreopoulos W."/>
            <person name="He G."/>
            <person name="Labutti K."/>
            <person name="Lipzen A."/>
            <person name="Ng V."/>
            <person name="Riley R."/>
            <person name="Sandor L."/>
            <person name="Barry K."/>
            <person name="Martinez A.T."/>
            <person name="Xiao Y."/>
            <person name="Gibbons J.G."/>
            <person name="Terashima K."/>
            <person name="Grigoriev I.V."/>
            <person name="Hibbett D.S."/>
        </authorList>
    </citation>
    <scope>NUCLEOTIDE SEQUENCE</scope>
    <source>
        <strain evidence="4">RHP3577 ss4</strain>
    </source>
</reference>
<dbReference type="Pfam" id="PF01585">
    <property type="entry name" value="G-patch"/>
    <property type="match status" value="1"/>
</dbReference>
<feature type="compositionally biased region" description="Basic and acidic residues" evidence="1">
    <location>
        <begin position="117"/>
        <end position="129"/>
    </location>
</feature>
<evidence type="ECO:0000313" key="4">
    <source>
        <dbReference type="EMBL" id="KAJ4491048.1"/>
    </source>
</evidence>
<feature type="region of interest" description="Disordered" evidence="1">
    <location>
        <begin position="649"/>
        <end position="805"/>
    </location>
</feature>
<evidence type="ECO:0000313" key="5">
    <source>
        <dbReference type="Proteomes" id="UP001150217"/>
    </source>
</evidence>
<dbReference type="Gene3D" id="3.30.1370.50">
    <property type="entry name" value="R3H-like domain"/>
    <property type="match status" value="1"/>
</dbReference>
<feature type="compositionally biased region" description="Polar residues" evidence="1">
    <location>
        <begin position="63"/>
        <end position="85"/>
    </location>
</feature>
<comment type="caution">
    <text evidence="4">The sequence shown here is derived from an EMBL/GenBank/DDBJ whole genome shotgun (WGS) entry which is preliminary data.</text>
</comment>
<protein>
    <recommendedName>
        <fullName evidence="6">Protein SQS1</fullName>
    </recommendedName>
</protein>
<feature type="compositionally biased region" description="Basic residues" evidence="1">
    <location>
        <begin position="107"/>
        <end position="116"/>
    </location>
</feature>
<dbReference type="InterPro" id="IPR001374">
    <property type="entry name" value="R3H_dom"/>
</dbReference>
<dbReference type="EMBL" id="JANVFT010000042">
    <property type="protein sequence ID" value="KAJ4491048.1"/>
    <property type="molecule type" value="Genomic_DNA"/>
</dbReference>
<accession>A0ABQ8VE49</accession>
<feature type="region of interest" description="Disordered" evidence="1">
    <location>
        <begin position="1227"/>
        <end position="1251"/>
    </location>
</feature>
<dbReference type="Pfam" id="PF01424">
    <property type="entry name" value="R3H"/>
    <property type="match status" value="1"/>
</dbReference>
<feature type="compositionally biased region" description="Acidic residues" evidence="1">
    <location>
        <begin position="881"/>
        <end position="901"/>
    </location>
</feature>
<name>A0ABQ8VE49_9AGAR</name>
<feature type="compositionally biased region" description="Gly residues" evidence="1">
    <location>
        <begin position="41"/>
        <end position="52"/>
    </location>
</feature>
<organism evidence="4 5">
    <name type="scientific">Lentinula lateritia</name>
    <dbReference type="NCBI Taxonomy" id="40482"/>
    <lineage>
        <taxon>Eukaryota</taxon>
        <taxon>Fungi</taxon>
        <taxon>Dikarya</taxon>
        <taxon>Basidiomycota</taxon>
        <taxon>Agaricomycotina</taxon>
        <taxon>Agaricomycetes</taxon>
        <taxon>Agaricomycetidae</taxon>
        <taxon>Agaricales</taxon>
        <taxon>Marasmiineae</taxon>
        <taxon>Omphalotaceae</taxon>
        <taxon>Lentinula</taxon>
    </lineage>
</organism>
<dbReference type="SMART" id="SM00443">
    <property type="entry name" value="G_patch"/>
    <property type="match status" value="1"/>
</dbReference>
<dbReference type="InterPro" id="IPR000467">
    <property type="entry name" value="G_patch_dom"/>
</dbReference>
<keyword evidence="5" id="KW-1185">Reference proteome</keyword>
<feature type="compositionally biased region" description="Acidic residues" evidence="1">
    <location>
        <begin position="715"/>
        <end position="725"/>
    </location>
</feature>
<feature type="compositionally biased region" description="Basic and acidic residues" evidence="1">
    <location>
        <begin position="995"/>
        <end position="1014"/>
    </location>
</feature>
<dbReference type="PROSITE" id="PS50174">
    <property type="entry name" value="G_PATCH"/>
    <property type="match status" value="1"/>
</dbReference>
<evidence type="ECO:0000259" key="2">
    <source>
        <dbReference type="PROSITE" id="PS50174"/>
    </source>
</evidence>